<proteinExistence type="predicted"/>
<comment type="caution">
    <text evidence="2">The sequence shown here is derived from an EMBL/GenBank/DDBJ whole genome shotgun (WGS) entry which is preliminary data.</text>
</comment>
<feature type="domain" description="AB hydrolase-1" evidence="1">
    <location>
        <begin position="29"/>
        <end position="268"/>
    </location>
</feature>
<dbReference type="GO" id="GO:0016787">
    <property type="term" value="F:hydrolase activity"/>
    <property type="evidence" value="ECO:0007669"/>
    <property type="project" value="UniProtKB-KW"/>
</dbReference>
<organism evidence="2 3">
    <name type="scientific">Tsukamurella soli</name>
    <dbReference type="NCBI Taxonomy" id="644556"/>
    <lineage>
        <taxon>Bacteria</taxon>
        <taxon>Bacillati</taxon>
        <taxon>Actinomycetota</taxon>
        <taxon>Actinomycetes</taxon>
        <taxon>Mycobacteriales</taxon>
        <taxon>Tsukamurellaceae</taxon>
        <taxon>Tsukamurella</taxon>
    </lineage>
</organism>
<dbReference type="PANTHER" id="PTHR43798">
    <property type="entry name" value="MONOACYLGLYCEROL LIPASE"/>
    <property type="match status" value="1"/>
</dbReference>
<dbReference type="InterPro" id="IPR000073">
    <property type="entry name" value="AB_hydrolase_1"/>
</dbReference>
<dbReference type="PANTHER" id="PTHR43798:SF33">
    <property type="entry name" value="HYDROLASE, PUTATIVE (AFU_ORTHOLOGUE AFUA_2G14860)-RELATED"/>
    <property type="match status" value="1"/>
</dbReference>
<dbReference type="PRINTS" id="PR00111">
    <property type="entry name" value="ABHYDROLASE"/>
</dbReference>
<gene>
    <name evidence="2" type="ORF">GCM10023147_47530</name>
</gene>
<keyword evidence="3" id="KW-1185">Reference proteome</keyword>
<protein>
    <submittedName>
        <fullName evidence="2">Alpha/beta hydrolase</fullName>
    </submittedName>
</protein>
<dbReference type="SUPFAM" id="SSF53474">
    <property type="entry name" value="alpha/beta-Hydrolases"/>
    <property type="match status" value="1"/>
</dbReference>
<reference evidence="3" key="1">
    <citation type="journal article" date="2019" name="Int. J. Syst. Evol. Microbiol.">
        <title>The Global Catalogue of Microorganisms (GCM) 10K type strain sequencing project: providing services to taxonomists for standard genome sequencing and annotation.</title>
        <authorList>
            <consortium name="The Broad Institute Genomics Platform"/>
            <consortium name="The Broad Institute Genome Sequencing Center for Infectious Disease"/>
            <person name="Wu L."/>
            <person name="Ma J."/>
        </authorList>
    </citation>
    <scope>NUCLEOTIDE SEQUENCE [LARGE SCALE GENOMIC DNA]</scope>
    <source>
        <strain evidence="3">JCM 17688</strain>
    </source>
</reference>
<accession>A0ABP8KDR5</accession>
<name>A0ABP8KDR5_9ACTN</name>
<sequence>MQVSPSGTSLRFATVHGYRRAFRIGGSGPALLLLHGIADNSLVWEPLLRQLTQRYTVIAPDLLGHGLSDHPRADYSIAAFANGMRDLVTYLGYERVTLVGHSLGGGVAGQFAYQFPQMVERQVLVCAGGVSRDVSPALRLLSLPLADSLMGALAVPGALPVLGLSLRGLHRLPLPVFHDNAELADALERMPDHGSPEAFGRTLRSVVDWRGQVVTMLDRCYLTSAIPTLIVWGTNDSIIPVSHAAMLHGAMAGSRLELFDGAGHFPFREQPDRFLDVLFDFVDSTLPARLTLDDLQESLRRGITEDDITGDDETRFAVLEELGGGERSAV</sequence>
<evidence type="ECO:0000313" key="3">
    <source>
        <dbReference type="Proteomes" id="UP001500635"/>
    </source>
</evidence>
<dbReference type="Pfam" id="PF00561">
    <property type="entry name" value="Abhydrolase_1"/>
    <property type="match status" value="1"/>
</dbReference>
<evidence type="ECO:0000259" key="1">
    <source>
        <dbReference type="Pfam" id="PF00561"/>
    </source>
</evidence>
<dbReference type="InterPro" id="IPR029058">
    <property type="entry name" value="AB_hydrolase_fold"/>
</dbReference>
<dbReference type="RefSeq" id="WP_345000900.1">
    <property type="nucleotide sequence ID" value="NZ_BAABFR010000128.1"/>
</dbReference>
<dbReference type="Gene3D" id="3.40.50.1820">
    <property type="entry name" value="alpha/beta hydrolase"/>
    <property type="match status" value="1"/>
</dbReference>
<dbReference type="InterPro" id="IPR050266">
    <property type="entry name" value="AB_hydrolase_sf"/>
</dbReference>
<dbReference type="EMBL" id="BAABFR010000128">
    <property type="protein sequence ID" value="GAA4404795.1"/>
    <property type="molecule type" value="Genomic_DNA"/>
</dbReference>
<evidence type="ECO:0000313" key="2">
    <source>
        <dbReference type="EMBL" id="GAA4404795.1"/>
    </source>
</evidence>
<dbReference type="Proteomes" id="UP001500635">
    <property type="component" value="Unassembled WGS sequence"/>
</dbReference>
<keyword evidence="2" id="KW-0378">Hydrolase</keyword>